<dbReference type="InterPro" id="IPR036097">
    <property type="entry name" value="HisK_dim/P_sf"/>
</dbReference>
<feature type="transmembrane region" description="Helical" evidence="11">
    <location>
        <begin position="196"/>
        <end position="221"/>
    </location>
</feature>
<comment type="subcellular location">
    <subcellularLocation>
        <location evidence="2">Cell membrane</location>
    </subcellularLocation>
</comment>
<evidence type="ECO:0000256" key="7">
    <source>
        <dbReference type="ARBA" id="ARBA00022777"/>
    </source>
</evidence>
<dbReference type="PANTHER" id="PTHR45436">
    <property type="entry name" value="SENSOR HISTIDINE KINASE YKOH"/>
    <property type="match status" value="1"/>
</dbReference>
<evidence type="ECO:0000256" key="9">
    <source>
        <dbReference type="ARBA" id="ARBA00023012"/>
    </source>
</evidence>
<evidence type="ECO:0000256" key="3">
    <source>
        <dbReference type="ARBA" id="ARBA00012438"/>
    </source>
</evidence>
<evidence type="ECO:0000256" key="1">
    <source>
        <dbReference type="ARBA" id="ARBA00000085"/>
    </source>
</evidence>
<dbReference type="PROSITE" id="PS50885">
    <property type="entry name" value="HAMP"/>
    <property type="match status" value="1"/>
</dbReference>
<dbReference type="Proteomes" id="UP000465609">
    <property type="component" value="Chromosome"/>
</dbReference>
<keyword evidence="15" id="KW-1185">Reference proteome</keyword>
<feature type="transmembrane region" description="Helical" evidence="11">
    <location>
        <begin position="35"/>
        <end position="56"/>
    </location>
</feature>
<evidence type="ECO:0000256" key="5">
    <source>
        <dbReference type="ARBA" id="ARBA00022679"/>
    </source>
</evidence>
<dbReference type="PRINTS" id="PR00344">
    <property type="entry name" value="BCTRLSENSOR"/>
</dbReference>
<keyword evidence="9" id="KW-0902">Two-component regulatory system</keyword>
<organism evidence="14 15">
    <name type="scientific">Mycolicibacterium aubagnense</name>
    <dbReference type="NCBI Taxonomy" id="319707"/>
    <lineage>
        <taxon>Bacteria</taxon>
        <taxon>Bacillati</taxon>
        <taxon>Actinomycetota</taxon>
        <taxon>Actinomycetes</taxon>
        <taxon>Mycobacteriales</taxon>
        <taxon>Mycobacteriaceae</taxon>
        <taxon>Mycolicibacterium</taxon>
    </lineage>
</organism>
<keyword evidence="7 14" id="KW-0418">Kinase</keyword>
<name>A0ABN5YRX2_9MYCO</name>
<dbReference type="SUPFAM" id="SSF47384">
    <property type="entry name" value="Homodimeric domain of signal transducing histidine kinase"/>
    <property type="match status" value="1"/>
</dbReference>
<dbReference type="EMBL" id="AP022577">
    <property type="protein sequence ID" value="BBX84428.1"/>
    <property type="molecule type" value="Genomic_DNA"/>
</dbReference>
<evidence type="ECO:0000259" key="12">
    <source>
        <dbReference type="PROSITE" id="PS50109"/>
    </source>
</evidence>
<keyword evidence="10 11" id="KW-0472">Membrane</keyword>
<dbReference type="SMART" id="SM00388">
    <property type="entry name" value="HisKA"/>
    <property type="match status" value="1"/>
</dbReference>
<dbReference type="InterPro" id="IPR036890">
    <property type="entry name" value="HATPase_C_sf"/>
</dbReference>
<dbReference type="InterPro" id="IPR003660">
    <property type="entry name" value="HAMP_dom"/>
</dbReference>
<evidence type="ECO:0000256" key="10">
    <source>
        <dbReference type="ARBA" id="ARBA00023136"/>
    </source>
</evidence>
<evidence type="ECO:0000256" key="8">
    <source>
        <dbReference type="ARBA" id="ARBA00022989"/>
    </source>
</evidence>
<dbReference type="Pfam" id="PF02518">
    <property type="entry name" value="HATPase_c"/>
    <property type="match status" value="1"/>
</dbReference>
<dbReference type="SMART" id="SM00304">
    <property type="entry name" value="HAMP"/>
    <property type="match status" value="1"/>
</dbReference>
<keyword evidence="8 11" id="KW-1133">Transmembrane helix</keyword>
<dbReference type="Gene3D" id="1.10.287.130">
    <property type="match status" value="1"/>
</dbReference>
<evidence type="ECO:0000256" key="2">
    <source>
        <dbReference type="ARBA" id="ARBA00004236"/>
    </source>
</evidence>
<dbReference type="SMART" id="SM00387">
    <property type="entry name" value="HATPase_c"/>
    <property type="match status" value="1"/>
</dbReference>
<dbReference type="CDD" id="cd00082">
    <property type="entry name" value="HisKA"/>
    <property type="match status" value="1"/>
</dbReference>
<evidence type="ECO:0000256" key="4">
    <source>
        <dbReference type="ARBA" id="ARBA00022553"/>
    </source>
</evidence>
<dbReference type="InterPro" id="IPR003661">
    <property type="entry name" value="HisK_dim/P_dom"/>
</dbReference>
<evidence type="ECO:0000313" key="14">
    <source>
        <dbReference type="EMBL" id="BBX84428.1"/>
    </source>
</evidence>
<accession>A0ABN5YRX2</accession>
<comment type="catalytic activity">
    <reaction evidence="1">
        <text>ATP + protein L-histidine = ADP + protein N-phospho-L-histidine.</text>
        <dbReference type="EC" id="2.7.13.3"/>
    </reaction>
</comment>
<feature type="domain" description="Histidine kinase" evidence="12">
    <location>
        <begin position="295"/>
        <end position="509"/>
    </location>
</feature>
<dbReference type="Gene3D" id="6.10.340.10">
    <property type="match status" value="1"/>
</dbReference>
<dbReference type="PROSITE" id="PS50109">
    <property type="entry name" value="HIS_KIN"/>
    <property type="match status" value="1"/>
</dbReference>
<dbReference type="InterPro" id="IPR003594">
    <property type="entry name" value="HATPase_dom"/>
</dbReference>
<evidence type="ECO:0000259" key="13">
    <source>
        <dbReference type="PROSITE" id="PS50885"/>
    </source>
</evidence>
<evidence type="ECO:0000256" key="11">
    <source>
        <dbReference type="SAM" id="Phobius"/>
    </source>
</evidence>
<dbReference type="InterPro" id="IPR004358">
    <property type="entry name" value="Sig_transdc_His_kin-like_C"/>
</dbReference>
<dbReference type="EC" id="2.7.13.3" evidence="3"/>
<keyword evidence="5" id="KW-0808">Transferase</keyword>
<feature type="domain" description="HAMP" evidence="13">
    <location>
        <begin position="218"/>
        <end position="280"/>
    </location>
</feature>
<dbReference type="GO" id="GO:0016301">
    <property type="term" value="F:kinase activity"/>
    <property type="evidence" value="ECO:0007669"/>
    <property type="project" value="UniProtKB-KW"/>
</dbReference>
<evidence type="ECO:0000256" key="6">
    <source>
        <dbReference type="ARBA" id="ARBA00022692"/>
    </source>
</evidence>
<sequence>MTRVTRVPTRVLARNPAKVPVKVPWWRPRTLRRRLVLGVTSLVTVVLLTVGVLSVYSLHSYVSAMSDGELDRSLDALGHSYDRLEIKRGDPAHPIDAGEDGLTAFGGQAPGNLIAVVHNGVVVQSAVFPDGEPKPVPADVVKAVGGQQWTNLGARSVKLPRLGWYRMAGQDVGDGDVLVSGVSMEEANSVVARKTVAVAVMTLLAIALTAIGTIAVVNYALRPLSRVASTAAKVARRQFDSEDHRITERVRPEDTDPRTEVGIVGDTLNKLLDNVDSALAELAASHRRTRQFLTDASHELRTPLAAIRGYAELTRQDSASLPETTEYALARIESEAHRMSGLVEDLLLISRLEERQDLETDDVDLGDLVINAVNDAAVSSPAHRWRTRIPDVPVWVRGDPSRLHQVVGNLLANARVHTPPGVTVTTSLIPGPGYVELTVADDGPGIDEELLPILFDRFVRADKSRSRALGSTGLGLAIVSTIVKAHDGRVKVESNTAGTVFRVRLPLIRDIGEYVTVSESHNPRTSESTI</sequence>
<dbReference type="InterPro" id="IPR050428">
    <property type="entry name" value="TCS_sensor_his_kinase"/>
</dbReference>
<dbReference type="Pfam" id="PF00512">
    <property type="entry name" value="HisKA"/>
    <property type="match status" value="1"/>
</dbReference>
<dbReference type="SUPFAM" id="SSF55874">
    <property type="entry name" value="ATPase domain of HSP90 chaperone/DNA topoisomerase II/histidine kinase"/>
    <property type="match status" value="1"/>
</dbReference>
<reference evidence="14 15" key="1">
    <citation type="journal article" date="2019" name="Emerg. Microbes Infect.">
        <title>Comprehensive subspecies identification of 175 nontuberculous mycobacteria species based on 7547 genomic profiles.</title>
        <authorList>
            <person name="Matsumoto Y."/>
            <person name="Kinjo T."/>
            <person name="Motooka D."/>
            <person name="Nabeya D."/>
            <person name="Jung N."/>
            <person name="Uechi K."/>
            <person name="Horii T."/>
            <person name="Iida T."/>
            <person name="Fujita J."/>
            <person name="Nakamura S."/>
        </authorList>
    </citation>
    <scope>NUCLEOTIDE SEQUENCE [LARGE SCALE GENOMIC DNA]</scope>
    <source>
        <strain evidence="14 15">JCM 15296</strain>
    </source>
</reference>
<keyword evidence="6 11" id="KW-0812">Transmembrane</keyword>
<dbReference type="PANTHER" id="PTHR45436:SF5">
    <property type="entry name" value="SENSOR HISTIDINE KINASE TRCS"/>
    <property type="match status" value="1"/>
</dbReference>
<gene>
    <name evidence="14" type="primary">trcS_1</name>
    <name evidence="14" type="ORF">MAUB_23010</name>
</gene>
<evidence type="ECO:0000313" key="15">
    <source>
        <dbReference type="Proteomes" id="UP000465609"/>
    </source>
</evidence>
<proteinExistence type="predicted"/>
<protein>
    <recommendedName>
        <fullName evidence="3">histidine kinase</fullName>
        <ecNumber evidence="3">2.7.13.3</ecNumber>
    </recommendedName>
</protein>
<keyword evidence="4" id="KW-0597">Phosphoprotein</keyword>
<dbReference type="InterPro" id="IPR005467">
    <property type="entry name" value="His_kinase_dom"/>
</dbReference>
<dbReference type="Gene3D" id="3.30.565.10">
    <property type="entry name" value="Histidine kinase-like ATPase, C-terminal domain"/>
    <property type="match status" value="1"/>
</dbReference>